<evidence type="ECO:0000256" key="1">
    <source>
        <dbReference type="SAM" id="SignalP"/>
    </source>
</evidence>
<dbReference type="Proteomes" id="UP000694392">
    <property type="component" value="Unplaced"/>
</dbReference>
<evidence type="ECO:0000313" key="2">
    <source>
        <dbReference type="Ensembl" id="ENSSPUP00000006367.1"/>
    </source>
</evidence>
<keyword evidence="3" id="KW-1185">Reference proteome</keyword>
<dbReference type="AlphaFoldDB" id="A0A8D0GG15"/>
<accession>A0A8D0GG15</accession>
<name>A0A8D0GG15_SPHPU</name>
<protein>
    <submittedName>
        <fullName evidence="2">Uncharacterized protein</fullName>
    </submittedName>
</protein>
<dbReference type="Ensembl" id="ENSSPUT00000006779.1">
    <property type="protein sequence ID" value="ENSSPUP00000006367.1"/>
    <property type="gene ID" value="ENSSPUG00000004923.1"/>
</dbReference>
<evidence type="ECO:0000313" key="3">
    <source>
        <dbReference type="Proteomes" id="UP000694392"/>
    </source>
</evidence>
<keyword evidence="1" id="KW-0732">Signal</keyword>
<proteinExistence type="predicted"/>
<dbReference type="OMA" id="HIGHREM"/>
<organism evidence="2 3">
    <name type="scientific">Sphenodon punctatus</name>
    <name type="common">Tuatara</name>
    <name type="synonym">Hatteria punctata</name>
    <dbReference type="NCBI Taxonomy" id="8508"/>
    <lineage>
        <taxon>Eukaryota</taxon>
        <taxon>Metazoa</taxon>
        <taxon>Chordata</taxon>
        <taxon>Craniata</taxon>
        <taxon>Vertebrata</taxon>
        <taxon>Euteleostomi</taxon>
        <taxon>Lepidosauria</taxon>
        <taxon>Sphenodontia</taxon>
        <taxon>Sphenodontidae</taxon>
        <taxon>Sphenodon</taxon>
    </lineage>
</organism>
<reference evidence="2" key="2">
    <citation type="submission" date="2025-09" db="UniProtKB">
        <authorList>
            <consortium name="Ensembl"/>
        </authorList>
    </citation>
    <scope>IDENTIFICATION</scope>
</reference>
<feature type="signal peptide" evidence="1">
    <location>
        <begin position="1"/>
        <end position="15"/>
    </location>
</feature>
<dbReference type="GeneTree" id="ENSGT00940000179402"/>
<sequence length="74" mass="8221">MSVSLVVICLELAEASSLPGRFLFSVASTEMFYEEIKEKFLASATTCLEGKAPMEKATIIHQHIGHREMTDMIT</sequence>
<reference evidence="2" key="1">
    <citation type="submission" date="2025-08" db="UniProtKB">
        <authorList>
            <consortium name="Ensembl"/>
        </authorList>
    </citation>
    <scope>IDENTIFICATION</scope>
</reference>
<feature type="chain" id="PRO_5047198394" evidence="1">
    <location>
        <begin position="16"/>
        <end position="74"/>
    </location>
</feature>